<dbReference type="EMBL" id="LDAU01000155">
    <property type="protein sequence ID" value="KRX02319.1"/>
    <property type="molecule type" value="Genomic_DNA"/>
</dbReference>
<comment type="caution">
    <text evidence="3">The sequence shown here is derived from an EMBL/GenBank/DDBJ whole genome shotgun (WGS) entry which is preliminary data.</text>
</comment>
<organism evidence="3 4">
    <name type="scientific">Pseudocohnilembus persalinus</name>
    <name type="common">Ciliate</name>
    <dbReference type="NCBI Taxonomy" id="266149"/>
    <lineage>
        <taxon>Eukaryota</taxon>
        <taxon>Sar</taxon>
        <taxon>Alveolata</taxon>
        <taxon>Ciliophora</taxon>
        <taxon>Intramacronucleata</taxon>
        <taxon>Oligohymenophorea</taxon>
        <taxon>Scuticociliatia</taxon>
        <taxon>Philasterida</taxon>
        <taxon>Pseudocohnilembidae</taxon>
        <taxon>Pseudocohnilembus</taxon>
    </lineage>
</organism>
<gene>
    <name evidence="3" type="ORF">PPERSA_09936</name>
</gene>
<feature type="compositionally biased region" description="Polar residues" evidence="2">
    <location>
        <begin position="1"/>
        <end position="14"/>
    </location>
</feature>
<feature type="coiled-coil region" evidence="1">
    <location>
        <begin position="203"/>
        <end position="258"/>
    </location>
</feature>
<feature type="compositionally biased region" description="Polar residues" evidence="2">
    <location>
        <begin position="54"/>
        <end position="74"/>
    </location>
</feature>
<evidence type="ECO:0000256" key="1">
    <source>
        <dbReference type="SAM" id="Coils"/>
    </source>
</evidence>
<dbReference type="InParanoid" id="A0A0V0QJ40"/>
<dbReference type="Proteomes" id="UP000054937">
    <property type="component" value="Unassembled WGS sequence"/>
</dbReference>
<feature type="compositionally biased region" description="Basic and acidic residues" evidence="2">
    <location>
        <begin position="34"/>
        <end position="48"/>
    </location>
</feature>
<accession>A0A0V0QJ40</accession>
<feature type="region of interest" description="Disordered" evidence="2">
    <location>
        <begin position="1"/>
        <end position="74"/>
    </location>
</feature>
<keyword evidence="1" id="KW-0175">Coiled coil</keyword>
<reference evidence="3 4" key="1">
    <citation type="journal article" date="2015" name="Sci. Rep.">
        <title>Genome of the facultative scuticociliatosis pathogen Pseudocohnilembus persalinus provides insight into its virulence through horizontal gene transfer.</title>
        <authorList>
            <person name="Xiong J."/>
            <person name="Wang G."/>
            <person name="Cheng J."/>
            <person name="Tian M."/>
            <person name="Pan X."/>
            <person name="Warren A."/>
            <person name="Jiang C."/>
            <person name="Yuan D."/>
            <person name="Miao W."/>
        </authorList>
    </citation>
    <scope>NUCLEOTIDE SEQUENCE [LARGE SCALE GENOMIC DNA]</scope>
    <source>
        <strain evidence="3">36N120E</strain>
    </source>
</reference>
<name>A0A0V0QJ40_PSEPJ</name>
<proteinExistence type="predicted"/>
<keyword evidence="4" id="KW-1185">Reference proteome</keyword>
<sequence length="318" mass="38087">MIVTNYPNLKNPQETFDFRDHQPIQSKKTKKQKNTTEKQRKKSIDKGNGKLKSPQEQNPVSKQQKMSKTHGSTLYQQKQKNNFESAVNQKNQWISQTEYGNFYQNNDPNKYLNSKDSNEIYYNYDQNEEIRKKQIEKEWQNRVSIVQQHQQDYDEEKEYLELQKQVYELSKYKNWCEKVFKCSSKSEEFQKLNKKLDNEKQFQAHIEADQKTLEKKLAKYNENYKHQDEKINKKKQQIQEIKQKINQINSLAKLSNDEAKMIKQNTELIQNKMNGIYQEASEFVLKKQNKKSTNKKAVISMLTQAYQEISKVLQDIQK</sequence>
<evidence type="ECO:0000313" key="4">
    <source>
        <dbReference type="Proteomes" id="UP000054937"/>
    </source>
</evidence>
<evidence type="ECO:0000256" key="2">
    <source>
        <dbReference type="SAM" id="MobiDB-lite"/>
    </source>
</evidence>
<dbReference type="AlphaFoldDB" id="A0A0V0QJ40"/>
<evidence type="ECO:0000313" key="3">
    <source>
        <dbReference type="EMBL" id="KRX02319.1"/>
    </source>
</evidence>
<protein>
    <submittedName>
        <fullName evidence="3">Uncharacterized protein</fullName>
    </submittedName>
</protein>